<reference evidence="1 2" key="1">
    <citation type="submission" date="2020-08" db="EMBL/GenBank/DDBJ databases">
        <title>Genomic Encyclopedia of Type Strains, Phase IV (KMG-IV): sequencing the most valuable type-strain genomes for metagenomic binning, comparative biology and taxonomic classification.</title>
        <authorList>
            <person name="Goeker M."/>
        </authorList>
    </citation>
    <scope>NUCLEOTIDE SEQUENCE [LARGE SCALE GENOMIC DNA]</scope>
    <source>
        <strain evidence="1 2">DSM 17498</strain>
    </source>
</reference>
<dbReference type="InterPro" id="IPR023375">
    <property type="entry name" value="ADC_dom_sf"/>
</dbReference>
<dbReference type="AlphaFoldDB" id="A0A840N4I5"/>
<dbReference type="RefSeq" id="WP_184087872.1">
    <property type="nucleotide sequence ID" value="NZ_JACHIJ010000006.1"/>
</dbReference>
<comment type="caution">
    <text evidence="1">The sequence shown here is derived from an EMBL/GenBank/DDBJ whole genome shotgun (WGS) entry which is preliminary data.</text>
</comment>
<evidence type="ECO:0000313" key="2">
    <source>
        <dbReference type="Proteomes" id="UP000521227"/>
    </source>
</evidence>
<dbReference type="EMBL" id="JACHIJ010000006">
    <property type="protein sequence ID" value="MBB5054050.1"/>
    <property type="molecule type" value="Genomic_DNA"/>
</dbReference>
<name>A0A840N4I5_9BRAD</name>
<organism evidence="1 2">
    <name type="scientific">Afipia massiliensis</name>
    <dbReference type="NCBI Taxonomy" id="211460"/>
    <lineage>
        <taxon>Bacteria</taxon>
        <taxon>Pseudomonadati</taxon>
        <taxon>Pseudomonadota</taxon>
        <taxon>Alphaproteobacteria</taxon>
        <taxon>Hyphomicrobiales</taxon>
        <taxon>Nitrobacteraceae</taxon>
        <taxon>Afipia</taxon>
    </lineage>
</organism>
<gene>
    <name evidence="1" type="ORF">HNQ36_004052</name>
</gene>
<accession>A0A840N4I5</accession>
<dbReference type="SUPFAM" id="SSF160104">
    <property type="entry name" value="Acetoacetate decarboxylase-like"/>
    <property type="match status" value="1"/>
</dbReference>
<dbReference type="Proteomes" id="UP000521227">
    <property type="component" value="Unassembled WGS sequence"/>
</dbReference>
<evidence type="ECO:0000313" key="1">
    <source>
        <dbReference type="EMBL" id="MBB5054050.1"/>
    </source>
</evidence>
<protein>
    <submittedName>
        <fullName evidence="1">Uncharacterized protein</fullName>
    </submittedName>
</protein>
<dbReference type="Gene3D" id="2.40.400.10">
    <property type="entry name" value="Acetoacetate decarboxylase-like"/>
    <property type="match status" value="1"/>
</dbReference>
<sequence>MIHVGWPATFTGRRDKATGRFLAVVWKNLADPIITRRDEIGHPKLYDEIAAGWMGFRFLDVMVSCTSPQFNRSPNDYTERYVRFALANRTIDTDARASPAR</sequence>
<proteinExistence type="predicted"/>